<reference evidence="1 2" key="1">
    <citation type="submission" date="2022-05" db="EMBL/GenBank/DDBJ databases">
        <authorList>
            <consortium name="Genoscope - CEA"/>
            <person name="William W."/>
        </authorList>
    </citation>
    <scope>NUCLEOTIDE SEQUENCE [LARGE SCALE GENOMIC DNA]</scope>
</reference>
<protein>
    <submittedName>
        <fullName evidence="1">Uncharacterized protein</fullName>
    </submittedName>
</protein>
<gene>
    <name evidence="1" type="ORF">PLOB_00033870</name>
</gene>
<comment type="caution">
    <text evidence="1">The sequence shown here is derived from an EMBL/GenBank/DDBJ whole genome shotgun (WGS) entry which is preliminary data.</text>
</comment>
<sequence>MPDIKGAMDILVKKRQEANINTNNKFFFVRPSEDSLNHIRHWDCLRKQCTGLKLKQPDLITSTHLRKYVATVSQVLDLQEKELDWLARHMGHDIRVHREYYRLHESTLELAKVSKILALVDCLRKQCTGLKLALMDEENINQAIGKSLNDIDVPVGKSEQI</sequence>
<evidence type="ECO:0000313" key="2">
    <source>
        <dbReference type="Proteomes" id="UP001159405"/>
    </source>
</evidence>
<dbReference type="Proteomes" id="UP001159405">
    <property type="component" value="Unassembled WGS sequence"/>
</dbReference>
<evidence type="ECO:0000313" key="1">
    <source>
        <dbReference type="EMBL" id="CAH3186013.1"/>
    </source>
</evidence>
<dbReference type="PANTHER" id="PTHR33480:SF1">
    <property type="entry name" value="TYR RECOMBINASE DOMAIN-CONTAINING PROTEIN"/>
    <property type="match status" value="1"/>
</dbReference>
<keyword evidence="2" id="KW-1185">Reference proteome</keyword>
<organism evidence="1 2">
    <name type="scientific">Porites lobata</name>
    <dbReference type="NCBI Taxonomy" id="104759"/>
    <lineage>
        <taxon>Eukaryota</taxon>
        <taxon>Metazoa</taxon>
        <taxon>Cnidaria</taxon>
        <taxon>Anthozoa</taxon>
        <taxon>Hexacorallia</taxon>
        <taxon>Scleractinia</taxon>
        <taxon>Fungiina</taxon>
        <taxon>Poritidae</taxon>
        <taxon>Porites</taxon>
    </lineage>
</organism>
<name>A0ABN8S378_9CNID</name>
<proteinExistence type="predicted"/>
<accession>A0ABN8S378</accession>
<dbReference type="EMBL" id="CALNXK010000456">
    <property type="protein sequence ID" value="CAH3186013.1"/>
    <property type="molecule type" value="Genomic_DNA"/>
</dbReference>
<dbReference type="PANTHER" id="PTHR33480">
    <property type="entry name" value="SET DOMAIN-CONTAINING PROTEIN-RELATED"/>
    <property type="match status" value="1"/>
</dbReference>